<dbReference type="GO" id="GO:0070205">
    <property type="term" value="F:2-succinyl-6-hydroxy-2,4-cyclohexadiene-1-carboxylate synthase activity"/>
    <property type="evidence" value="ECO:0007669"/>
    <property type="project" value="UniProtKB-EC"/>
</dbReference>
<dbReference type="InterPro" id="IPR000073">
    <property type="entry name" value="AB_hydrolase_1"/>
</dbReference>
<dbReference type="PANTHER" id="PTHR42916">
    <property type="entry name" value="2-SUCCINYL-5-ENOLPYRUVYL-6-HYDROXY-3-CYCLOHEXENE-1-CARBOXYLATE SYNTHASE"/>
    <property type="match status" value="1"/>
</dbReference>
<evidence type="ECO:0000313" key="4">
    <source>
        <dbReference type="EMBL" id="VFS80454.1"/>
    </source>
</evidence>
<reference evidence="4 5" key="1">
    <citation type="submission" date="2019-03" db="EMBL/GenBank/DDBJ databases">
        <authorList>
            <consortium name="Pathogen Informatics"/>
        </authorList>
    </citation>
    <scope>NUCLEOTIDE SEQUENCE [LARGE SCALE GENOMIC DNA]</scope>
    <source>
        <strain evidence="4 5">NCTC12998</strain>
    </source>
</reference>
<keyword evidence="1" id="KW-0474">Menaquinone biosynthesis</keyword>
<dbReference type="EC" id="4.2.99.20" evidence="4"/>
<dbReference type="EMBL" id="CAADJE010000025">
    <property type="protein sequence ID" value="VFS80454.1"/>
    <property type="molecule type" value="Genomic_DNA"/>
</dbReference>
<dbReference type="SUPFAM" id="SSF53474">
    <property type="entry name" value="alpha/beta-Hydrolases"/>
    <property type="match status" value="1"/>
</dbReference>
<name>A0A485C554_RAOPL</name>
<accession>A0A485C554</accession>
<keyword evidence="2 4" id="KW-0456">Lyase</keyword>
<dbReference type="Proteomes" id="UP000345637">
    <property type="component" value="Unassembled WGS sequence"/>
</dbReference>
<dbReference type="Gene3D" id="3.40.50.1820">
    <property type="entry name" value="alpha/beta hydrolase"/>
    <property type="match status" value="1"/>
</dbReference>
<dbReference type="GO" id="GO:0009234">
    <property type="term" value="P:menaquinone biosynthetic process"/>
    <property type="evidence" value="ECO:0007669"/>
    <property type="project" value="UniProtKB-KW"/>
</dbReference>
<gene>
    <name evidence="4" type="primary">menH</name>
    <name evidence="4" type="ORF">NCTC12998_05503</name>
</gene>
<feature type="domain" description="AB hydrolase-1" evidence="3">
    <location>
        <begin position="12"/>
        <end position="100"/>
    </location>
</feature>
<evidence type="ECO:0000313" key="5">
    <source>
        <dbReference type="Proteomes" id="UP000345637"/>
    </source>
</evidence>
<sequence>MGAAFSAYPQLYIDLPGHGGSRDVRVSGFAEVSLRLEKTLAHYHIRDYWLIGYSLGGRIAMFFASQPRCGLCGLVVEGGHPGLQDAHQRQHRACSDAAWAGALSPRAAGSGFCRLVPAAGFRRF</sequence>
<proteinExistence type="predicted"/>
<evidence type="ECO:0000259" key="3">
    <source>
        <dbReference type="Pfam" id="PF12697"/>
    </source>
</evidence>
<evidence type="ECO:0000256" key="1">
    <source>
        <dbReference type="ARBA" id="ARBA00022428"/>
    </source>
</evidence>
<dbReference type="PANTHER" id="PTHR42916:SF1">
    <property type="entry name" value="PROTEIN PHYLLO, CHLOROPLASTIC"/>
    <property type="match status" value="1"/>
</dbReference>
<dbReference type="InterPro" id="IPR029058">
    <property type="entry name" value="AB_hydrolase_fold"/>
</dbReference>
<dbReference type="Pfam" id="PF12697">
    <property type="entry name" value="Abhydrolase_6"/>
    <property type="match status" value="1"/>
</dbReference>
<protein>
    <submittedName>
        <fullName evidence="4">2-succinyl-6-hydroxy-2,4-cyclohexadiene-1-carboxy late synthase</fullName>
        <ecNumber evidence="4">4.2.99.20</ecNumber>
    </submittedName>
</protein>
<dbReference type="AlphaFoldDB" id="A0A485C554"/>
<organism evidence="4 5">
    <name type="scientific">Raoultella planticola</name>
    <name type="common">Klebsiella planticola</name>
    <dbReference type="NCBI Taxonomy" id="575"/>
    <lineage>
        <taxon>Bacteria</taxon>
        <taxon>Pseudomonadati</taxon>
        <taxon>Pseudomonadota</taxon>
        <taxon>Gammaproteobacteria</taxon>
        <taxon>Enterobacterales</taxon>
        <taxon>Enterobacteriaceae</taxon>
        <taxon>Klebsiella/Raoultella group</taxon>
        <taxon>Raoultella</taxon>
    </lineage>
</organism>
<evidence type="ECO:0000256" key="2">
    <source>
        <dbReference type="ARBA" id="ARBA00023239"/>
    </source>
</evidence>